<dbReference type="AlphaFoldDB" id="A0A2Z5PJN8"/>
<gene>
    <name evidence="2" type="ORF">MMKA1_08890</name>
</gene>
<evidence type="ECO:0000313" key="2">
    <source>
        <dbReference type="EMBL" id="BAP61006.1"/>
    </source>
</evidence>
<accession>A0A2Z5PJN8</accession>
<keyword evidence="1" id="KW-1133">Transmembrane helix</keyword>
<dbReference type="KEGG" id="mmak:MMKA1_08890"/>
<evidence type="ECO:0000313" key="3">
    <source>
        <dbReference type="Proteomes" id="UP000264208"/>
    </source>
</evidence>
<dbReference type="EMBL" id="AP011526">
    <property type="protein sequence ID" value="BAP61006.1"/>
    <property type="molecule type" value="Genomic_DNA"/>
</dbReference>
<dbReference type="RefSeq" id="WP_146778189.1">
    <property type="nucleotide sequence ID" value="NZ_AP011526.1"/>
</dbReference>
<protein>
    <recommendedName>
        <fullName evidence="4">RHS repeat-associated core domain-containing protein</fullName>
    </recommendedName>
</protein>
<dbReference type="InterPro" id="IPR050708">
    <property type="entry name" value="T6SS_VgrG/RHS"/>
</dbReference>
<organism evidence="2 3">
    <name type="scientific">Methanococcus maripaludis KA1</name>
    <dbReference type="NCBI Taxonomy" id="637914"/>
    <lineage>
        <taxon>Archaea</taxon>
        <taxon>Methanobacteriati</taxon>
        <taxon>Methanobacteriota</taxon>
        <taxon>Methanomada group</taxon>
        <taxon>Methanococci</taxon>
        <taxon>Methanococcales</taxon>
        <taxon>Methanococcaceae</taxon>
        <taxon>Methanococcus</taxon>
    </lineage>
</organism>
<dbReference type="Proteomes" id="UP000264208">
    <property type="component" value="Chromosome"/>
</dbReference>
<feature type="transmembrane region" description="Helical" evidence="1">
    <location>
        <begin position="139"/>
        <end position="162"/>
    </location>
</feature>
<name>A0A2Z5PJN8_METMI</name>
<dbReference type="NCBIfam" id="TIGR03696">
    <property type="entry name" value="Rhs_assc_core"/>
    <property type="match status" value="1"/>
</dbReference>
<keyword evidence="1" id="KW-0812">Transmembrane</keyword>
<dbReference type="GeneID" id="41279306"/>
<dbReference type="Gene3D" id="2.180.10.10">
    <property type="entry name" value="RHS repeat-associated core"/>
    <property type="match status" value="1"/>
</dbReference>
<reference evidence="2 3" key="1">
    <citation type="submission" date="2009-06" db="EMBL/GenBank/DDBJ databases">
        <title>Molecular Evidence for Microbiologically Influenced Corrosion from genome of Methanogen.</title>
        <authorList>
            <person name="Ito N."/>
            <person name="Tsurumaru H."/>
            <person name="Shimizu A."/>
            <person name="Harada T."/>
            <person name="Hosoyama A."/>
            <person name="Horikawa H."/>
            <person name="Wakai S."/>
            <person name="Sasaki K."/>
            <person name="Nishijima K."/>
            <person name="Ataku H."/>
            <person name="Yamazaki J."/>
            <person name="Mise M."/>
            <person name="Yamazaki S."/>
            <person name="Tanikawa S."/>
            <person name="Harayama S."/>
            <person name="Fujita N."/>
        </authorList>
    </citation>
    <scope>NUCLEOTIDE SEQUENCE [LARGE SCALE GENOMIC DNA]</scope>
    <source>
        <strain evidence="3">KA1 ( NBRC 102054)</strain>
    </source>
</reference>
<dbReference type="InterPro" id="IPR022385">
    <property type="entry name" value="Rhs_assc_core"/>
</dbReference>
<keyword evidence="1" id="KW-0472">Membrane</keyword>
<feature type="transmembrane region" description="Helical" evidence="1">
    <location>
        <begin position="99"/>
        <end position="118"/>
    </location>
</feature>
<dbReference type="PANTHER" id="PTHR32305">
    <property type="match status" value="1"/>
</dbReference>
<evidence type="ECO:0000256" key="1">
    <source>
        <dbReference type="SAM" id="Phobius"/>
    </source>
</evidence>
<sequence>MGSTNLLVNENGNEVERTEYFPFGQVQSGGSEKYGFTGKENDADTGLMYYGARYYSPEYRIFIQPDTMLPDPYNPQALNRYAYTLNNPVKYTDPDGHSAALELLLIGAAAIAVGILAAKTYSEYQMETSGQCSSIEAGIVGVIAGGSVVIAAGAGMLIAGAFEALGVGESAAVALGTATTIWTEPIIKEGANEMFGLETPDETSENTNAENNYDLLLGVGTAVILKKNVNVKTLSDEGNDAANTLLTFTGENGMAFMSDAAKNLDWTPPDNIVFDKPDNDAIITTQ</sequence>
<evidence type="ECO:0008006" key="4">
    <source>
        <dbReference type="Google" id="ProtNLM"/>
    </source>
</evidence>
<proteinExistence type="predicted"/>
<dbReference type="PANTHER" id="PTHR32305:SF17">
    <property type="entry name" value="TRNA NUCLEASE WAPA"/>
    <property type="match status" value="1"/>
</dbReference>